<reference evidence="9 10" key="1">
    <citation type="journal article" date="2015" name="Genome Announc.">
        <title>Complete Genome Sequence of the Type Strain Corynebacterium mustelae DSM 45274, Isolated from Various Tissues of a Male Ferret with Lethal Sepsis.</title>
        <authorList>
            <person name="Ruckert C."/>
            <person name="Eimer J."/>
            <person name="Winkler A."/>
            <person name="Tauch A."/>
        </authorList>
    </citation>
    <scope>NUCLEOTIDE SEQUENCE [LARGE SCALE GENOMIC DNA]</scope>
    <source>
        <strain evidence="9 10">DSM 45274</strain>
    </source>
</reference>
<evidence type="ECO:0000256" key="7">
    <source>
        <dbReference type="SAM" id="MobiDB-lite"/>
    </source>
</evidence>
<dbReference type="KEGG" id="cmv:CMUST_00985"/>
<keyword evidence="6 8" id="KW-0472">Membrane</keyword>
<dbReference type="PANTHER" id="PTHR34583:SF2">
    <property type="entry name" value="ANTIPORTER SUBUNIT MNHC2-RELATED"/>
    <property type="match status" value="1"/>
</dbReference>
<dbReference type="GO" id="GO:0005886">
    <property type="term" value="C:plasma membrane"/>
    <property type="evidence" value="ECO:0007669"/>
    <property type="project" value="UniProtKB-SubCell"/>
</dbReference>
<keyword evidence="4 8" id="KW-0812">Transmembrane</keyword>
<dbReference type="NCBIfam" id="NF005625">
    <property type="entry name" value="PRK07375.2-4"/>
    <property type="match status" value="1"/>
</dbReference>
<evidence type="ECO:0000313" key="10">
    <source>
        <dbReference type="Proteomes" id="UP000035199"/>
    </source>
</evidence>
<evidence type="ECO:0000256" key="4">
    <source>
        <dbReference type="ARBA" id="ARBA00022692"/>
    </source>
</evidence>
<dbReference type="EMBL" id="CP011542">
    <property type="protein sequence ID" value="AKK04548.1"/>
    <property type="molecule type" value="Genomic_DNA"/>
</dbReference>
<evidence type="ECO:0000256" key="2">
    <source>
        <dbReference type="ARBA" id="ARBA00010388"/>
    </source>
</evidence>
<dbReference type="Pfam" id="PF00420">
    <property type="entry name" value="Oxidored_q2"/>
    <property type="match status" value="1"/>
</dbReference>
<evidence type="ECO:0000313" key="9">
    <source>
        <dbReference type="EMBL" id="AKK04548.1"/>
    </source>
</evidence>
<evidence type="ECO:0000256" key="3">
    <source>
        <dbReference type="ARBA" id="ARBA00022475"/>
    </source>
</evidence>
<feature type="transmembrane region" description="Helical" evidence="8">
    <location>
        <begin position="70"/>
        <end position="88"/>
    </location>
</feature>
<dbReference type="PATRIC" id="fig|571915.4.peg.200"/>
<dbReference type="InterPro" id="IPR050601">
    <property type="entry name" value="CPA3_antiporter_subunitC"/>
</dbReference>
<dbReference type="RefSeq" id="WP_047260947.1">
    <property type="nucleotide sequence ID" value="NZ_CP011542.1"/>
</dbReference>
<organism evidence="9 10">
    <name type="scientific">Corynebacterium mustelae</name>
    <dbReference type="NCBI Taxonomy" id="571915"/>
    <lineage>
        <taxon>Bacteria</taxon>
        <taxon>Bacillati</taxon>
        <taxon>Actinomycetota</taxon>
        <taxon>Actinomycetes</taxon>
        <taxon>Mycobacteriales</taxon>
        <taxon>Corynebacteriaceae</taxon>
        <taxon>Corynebacterium</taxon>
    </lineage>
</organism>
<feature type="compositionally biased region" description="Low complexity" evidence="7">
    <location>
        <begin position="116"/>
        <end position="127"/>
    </location>
</feature>
<evidence type="ECO:0000256" key="8">
    <source>
        <dbReference type="SAM" id="Phobius"/>
    </source>
</evidence>
<gene>
    <name evidence="9" type="primary">mnhC</name>
    <name evidence="9" type="ORF">CMUST_00985</name>
</gene>
<dbReference type="OrthoDB" id="9799219at2"/>
<feature type="compositionally biased region" description="Basic and acidic residues" evidence="7">
    <location>
        <begin position="137"/>
        <end position="148"/>
    </location>
</feature>
<feature type="region of interest" description="Disordered" evidence="7">
    <location>
        <begin position="100"/>
        <end position="148"/>
    </location>
</feature>
<dbReference type="STRING" id="571915.CMUST_00985"/>
<name>A0A0G3GYA6_9CORY</name>
<keyword evidence="3" id="KW-1003">Cell membrane</keyword>
<proteinExistence type="inferred from homology"/>
<reference evidence="10" key="2">
    <citation type="submission" date="2015-05" db="EMBL/GenBank/DDBJ databases">
        <title>Complete genome sequence of Corynebacterium mustelae DSM 45274, isolated from various tissues of a male ferret with lethal sepsis.</title>
        <authorList>
            <person name="Ruckert C."/>
            <person name="Albersmeier A."/>
            <person name="Winkler A."/>
            <person name="Tauch A."/>
        </authorList>
    </citation>
    <scope>NUCLEOTIDE SEQUENCE [LARGE SCALE GENOMIC DNA]</scope>
    <source>
        <strain evidence="10">DSM 45274</strain>
    </source>
</reference>
<keyword evidence="5 8" id="KW-1133">Transmembrane helix</keyword>
<evidence type="ECO:0000256" key="6">
    <source>
        <dbReference type="ARBA" id="ARBA00023136"/>
    </source>
</evidence>
<accession>A0A0G3GYA6</accession>
<evidence type="ECO:0000256" key="1">
    <source>
        <dbReference type="ARBA" id="ARBA00004651"/>
    </source>
</evidence>
<comment type="subcellular location">
    <subcellularLocation>
        <location evidence="1">Cell membrane</location>
        <topology evidence="1">Multi-pass membrane protein</topology>
    </subcellularLocation>
</comment>
<dbReference type="InterPro" id="IPR039428">
    <property type="entry name" value="NUOK/Mnh_C1-like"/>
</dbReference>
<comment type="similarity">
    <text evidence="2">Belongs to the CPA3 antiporters (TC 2.A.63) subunit C family.</text>
</comment>
<sequence>MIISLTIALLAAGGVYLVVQRGMLRIVLGMTLLSHAANLLILAAGVPVWRGEPFPGHTEISDAADPLPQAFVLTAIVIAMATTTYMLTLSGLGRSDDTEAEVVADEDSPLQTLGRSTTTAELAASEAHLAKRRSRHEARMKSIDPKGH</sequence>
<dbReference type="PANTHER" id="PTHR34583">
    <property type="entry name" value="ANTIPORTER SUBUNIT MNHC2-RELATED"/>
    <property type="match status" value="1"/>
</dbReference>
<dbReference type="Gene3D" id="1.10.287.3510">
    <property type="match status" value="1"/>
</dbReference>
<evidence type="ECO:0000256" key="5">
    <source>
        <dbReference type="ARBA" id="ARBA00022989"/>
    </source>
</evidence>
<protein>
    <submittedName>
        <fullName evidence="9">Multisubunit Na+/H+ antiporter, MnhC subunit</fullName>
    </submittedName>
</protein>
<dbReference type="AlphaFoldDB" id="A0A0G3GYA6"/>
<feature type="transmembrane region" description="Helical" evidence="8">
    <location>
        <begin position="27"/>
        <end position="49"/>
    </location>
</feature>
<keyword evidence="10" id="KW-1185">Reference proteome</keyword>
<dbReference type="Proteomes" id="UP000035199">
    <property type="component" value="Chromosome"/>
</dbReference>